<sequence length="40" mass="4739">MKKFCKTVAFPYGLSYILIHSILELIMNTLNTLHHHHFPE</sequence>
<dbReference type="HOGENOM" id="CLU_3285560_0_0_6"/>
<accession>W0R651</accession>
<keyword evidence="1" id="KW-1133">Transmembrane helix</keyword>
<dbReference type="PATRIC" id="fig|1263832.3.peg.988"/>
<protein>
    <submittedName>
        <fullName evidence="2">Uncharacterized protein</fullName>
    </submittedName>
</protein>
<evidence type="ECO:0000313" key="2">
    <source>
        <dbReference type="EMBL" id="AHG86226.1"/>
    </source>
</evidence>
<keyword evidence="1" id="KW-0812">Transmembrane</keyword>
<keyword evidence="1" id="KW-0472">Membrane</keyword>
<dbReference type="Proteomes" id="UP000019086">
    <property type="component" value="Chromosome"/>
</dbReference>
<proteinExistence type="predicted"/>
<dbReference type="KEGG" id="btra:F544_9970"/>
<evidence type="ECO:0000256" key="1">
    <source>
        <dbReference type="SAM" id="Phobius"/>
    </source>
</evidence>
<feature type="transmembrane region" description="Helical" evidence="1">
    <location>
        <begin position="12"/>
        <end position="30"/>
    </location>
</feature>
<reference evidence="2 3" key="1">
    <citation type="submission" date="2013-12" db="EMBL/GenBank/DDBJ databases">
        <title>Annotation of the Bibersteinia trehalosi USDA-ARS-USMARC-190 complete genome.</title>
        <authorList>
            <person name="Harhay G.P."/>
            <person name="McVey S."/>
            <person name="Clawson M.L."/>
            <person name="Bono J."/>
            <person name="Heaton M.P."/>
            <person name="Chitko-Mckown C.G."/>
            <person name="Harhay D.M."/>
            <person name="Smith T.P.L."/>
        </authorList>
    </citation>
    <scope>NUCLEOTIDE SEQUENCE [LARGE SCALE GENOMIC DNA]</scope>
    <source>
        <strain evidence="2 3">USDA-ARS-USMARC-190</strain>
    </source>
</reference>
<evidence type="ECO:0000313" key="3">
    <source>
        <dbReference type="Proteomes" id="UP000019086"/>
    </source>
</evidence>
<name>W0R651_BIBTR</name>
<organism evidence="2 3">
    <name type="scientific">Bibersteinia trehalosi USDA-ARS-USMARC-190</name>
    <dbReference type="NCBI Taxonomy" id="1263832"/>
    <lineage>
        <taxon>Bacteria</taxon>
        <taxon>Pseudomonadati</taxon>
        <taxon>Pseudomonadota</taxon>
        <taxon>Gammaproteobacteria</taxon>
        <taxon>Pasteurellales</taxon>
        <taxon>Pasteurellaceae</taxon>
        <taxon>Bibersteinia</taxon>
    </lineage>
</organism>
<gene>
    <name evidence="2" type="ORF">F544_9970</name>
</gene>
<dbReference type="EMBL" id="CP006956">
    <property type="protein sequence ID" value="AHG86226.1"/>
    <property type="molecule type" value="Genomic_DNA"/>
</dbReference>
<dbReference type="AlphaFoldDB" id="W0R651"/>